<organism evidence="1 2">
    <name type="scientific">Botrytis byssoidea</name>
    <dbReference type="NCBI Taxonomy" id="139641"/>
    <lineage>
        <taxon>Eukaryota</taxon>
        <taxon>Fungi</taxon>
        <taxon>Dikarya</taxon>
        <taxon>Ascomycota</taxon>
        <taxon>Pezizomycotina</taxon>
        <taxon>Leotiomycetes</taxon>
        <taxon>Helotiales</taxon>
        <taxon>Sclerotiniaceae</taxon>
        <taxon>Botrytis</taxon>
    </lineage>
</organism>
<protein>
    <submittedName>
        <fullName evidence="1">Uncharacterized protein</fullName>
    </submittedName>
</protein>
<gene>
    <name evidence="1" type="ORF">EAE97_011696</name>
</gene>
<comment type="caution">
    <text evidence="1">The sequence shown here is derived from an EMBL/GenBank/DDBJ whole genome shotgun (WGS) entry which is preliminary data.</text>
</comment>
<sequence length="111" mass="13278">MEERRGEIWRKKKCQEVEVEEEMKKWWKLGLGIPSEILDDEEGYDIGGYNKGYKGLGYDLEGWEPEPKDLKVTFSKQSFPDGPQEREQRYLEAKRWKRLVQPLQHEILAIH</sequence>
<proteinExistence type="predicted"/>
<accession>A0A9P5I070</accession>
<evidence type="ECO:0000313" key="2">
    <source>
        <dbReference type="Proteomes" id="UP000710849"/>
    </source>
</evidence>
<keyword evidence="2" id="KW-1185">Reference proteome</keyword>
<name>A0A9P5I070_9HELO</name>
<dbReference type="EMBL" id="RCSW01000040">
    <property type="protein sequence ID" value="KAF7919364.1"/>
    <property type="molecule type" value="Genomic_DNA"/>
</dbReference>
<evidence type="ECO:0000313" key="1">
    <source>
        <dbReference type="EMBL" id="KAF7919364.1"/>
    </source>
</evidence>
<reference evidence="1 2" key="1">
    <citation type="journal article" date="2020" name="Genome Biol. Evol.">
        <title>Comparative genomics of Sclerotiniaceae.</title>
        <authorList>
            <person name="Valero Jimenez C.A."/>
            <person name="Steentjes M."/>
            <person name="Scholten O.E."/>
            <person name="Van Kan J.A.L."/>
        </authorList>
    </citation>
    <scope>NUCLEOTIDE SEQUENCE [LARGE SCALE GENOMIC DNA]</scope>
    <source>
        <strain evidence="1 2">MUCL 94</strain>
    </source>
</reference>
<dbReference type="AlphaFoldDB" id="A0A9P5I070"/>
<dbReference type="Proteomes" id="UP000710849">
    <property type="component" value="Unassembled WGS sequence"/>
</dbReference>
<dbReference type="RefSeq" id="XP_038726959.1">
    <property type="nucleotide sequence ID" value="XM_038882211.1"/>
</dbReference>
<dbReference type="GeneID" id="62155284"/>